<dbReference type="EMBL" id="NHTK01000789">
    <property type="protein sequence ID" value="PPR05572.1"/>
    <property type="molecule type" value="Genomic_DNA"/>
</dbReference>
<keyword evidence="2" id="KW-0812">Transmembrane</keyword>
<dbReference type="InParanoid" id="A0A409YRG2"/>
<comment type="caution">
    <text evidence="4">The sequence shown here is derived from an EMBL/GenBank/DDBJ whole genome shotgun (WGS) entry which is preliminary data.</text>
</comment>
<sequence length="368" mass="38333">MSLSKIVALAVYVAAVAAQAPTETYPATPLASKGPYTYPSGIPYKVDTDTHLIRGVQHGYNICNSTTAGQDSLCQTMHVNSVDDFCLWGPPEMGREVGDIEGIMVAWCTQPRHGTRLIPAEALHGVQFMKTPDYAQVVGFIDQTKINILAGDYGGEMDPHGADLRGNPMGGLVFSNQFTGSPIQAIEWHNFMGNNGFCIKVCDPNGPDAANFCEHKLDRIGCAYNAPNNARNGTFESCEGESQDFPGIHTNAAGVTTSYNQPAGPITSISYTARVPASSNCRQFESTSIYSALPTLTPTGVTTTSTTSGRVVTSAPTSRPATTGNAPGSGSGSTPTPTPGAGNTGGASALSISFGAVAASVFAALFFA</sequence>
<gene>
    <name evidence="4" type="ORF">CVT24_002790</name>
</gene>
<evidence type="ECO:0000256" key="2">
    <source>
        <dbReference type="SAM" id="Phobius"/>
    </source>
</evidence>
<keyword evidence="3" id="KW-0732">Signal</keyword>
<feature type="compositionally biased region" description="Low complexity" evidence="1">
    <location>
        <begin position="295"/>
        <end position="314"/>
    </location>
</feature>
<protein>
    <recommendedName>
        <fullName evidence="6">Mannoprotein</fullName>
    </recommendedName>
</protein>
<dbReference type="OrthoDB" id="2564904at2759"/>
<dbReference type="STRING" id="181874.A0A409YRG2"/>
<dbReference type="AlphaFoldDB" id="A0A409YRG2"/>
<evidence type="ECO:0000256" key="3">
    <source>
        <dbReference type="SAM" id="SignalP"/>
    </source>
</evidence>
<proteinExistence type="predicted"/>
<feature type="signal peptide" evidence="3">
    <location>
        <begin position="1"/>
        <end position="18"/>
    </location>
</feature>
<feature type="region of interest" description="Disordered" evidence="1">
    <location>
        <begin position="295"/>
        <end position="343"/>
    </location>
</feature>
<name>A0A409YRG2_9AGAR</name>
<accession>A0A409YRG2</accession>
<feature type="transmembrane region" description="Helical" evidence="2">
    <location>
        <begin position="347"/>
        <end position="367"/>
    </location>
</feature>
<keyword evidence="5" id="KW-1185">Reference proteome</keyword>
<keyword evidence="2" id="KW-0472">Membrane</keyword>
<keyword evidence="2" id="KW-1133">Transmembrane helix</keyword>
<evidence type="ECO:0000313" key="4">
    <source>
        <dbReference type="EMBL" id="PPR05572.1"/>
    </source>
</evidence>
<evidence type="ECO:0008006" key="6">
    <source>
        <dbReference type="Google" id="ProtNLM"/>
    </source>
</evidence>
<evidence type="ECO:0000256" key="1">
    <source>
        <dbReference type="SAM" id="MobiDB-lite"/>
    </source>
</evidence>
<reference evidence="4 5" key="1">
    <citation type="journal article" date="2018" name="Evol. Lett.">
        <title>Horizontal gene cluster transfer increased hallucinogenic mushroom diversity.</title>
        <authorList>
            <person name="Reynolds H.T."/>
            <person name="Vijayakumar V."/>
            <person name="Gluck-Thaler E."/>
            <person name="Korotkin H.B."/>
            <person name="Matheny P.B."/>
            <person name="Slot J.C."/>
        </authorList>
    </citation>
    <scope>NUCLEOTIDE SEQUENCE [LARGE SCALE GENOMIC DNA]</scope>
    <source>
        <strain evidence="4 5">2629</strain>
    </source>
</reference>
<evidence type="ECO:0000313" key="5">
    <source>
        <dbReference type="Proteomes" id="UP000284842"/>
    </source>
</evidence>
<dbReference type="Proteomes" id="UP000284842">
    <property type="component" value="Unassembled WGS sequence"/>
</dbReference>
<organism evidence="4 5">
    <name type="scientific">Panaeolus cyanescens</name>
    <dbReference type="NCBI Taxonomy" id="181874"/>
    <lineage>
        <taxon>Eukaryota</taxon>
        <taxon>Fungi</taxon>
        <taxon>Dikarya</taxon>
        <taxon>Basidiomycota</taxon>
        <taxon>Agaricomycotina</taxon>
        <taxon>Agaricomycetes</taxon>
        <taxon>Agaricomycetidae</taxon>
        <taxon>Agaricales</taxon>
        <taxon>Agaricineae</taxon>
        <taxon>Galeropsidaceae</taxon>
        <taxon>Panaeolus</taxon>
    </lineage>
</organism>
<feature type="compositionally biased region" description="Low complexity" evidence="1">
    <location>
        <begin position="321"/>
        <end position="343"/>
    </location>
</feature>
<feature type="chain" id="PRO_5019286365" description="Mannoprotein" evidence="3">
    <location>
        <begin position="19"/>
        <end position="368"/>
    </location>
</feature>